<feature type="transmembrane region" description="Helical" evidence="7">
    <location>
        <begin position="449"/>
        <end position="470"/>
    </location>
</feature>
<dbReference type="GO" id="GO:0015171">
    <property type="term" value="F:amino acid transmembrane transporter activity"/>
    <property type="evidence" value="ECO:0007669"/>
    <property type="project" value="TreeGrafter"/>
</dbReference>
<dbReference type="Proteomes" id="UP000053257">
    <property type="component" value="Unassembled WGS sequence"/>
</dbReference>
<organism evidence="9 10">
    <name type="scientific">Phlebiopsis gigantea (strain 11061_1 CR5-6)</name>
    <name type="common">White-rot fungus</name>
    <name type="synonym">Peniophora gigantea</name>
    <dbReference type="NCBI Taxonomy" id="745531"/>
    <lineage>
        <taxon>Eukaryota</taxon>
        <taxon>Fungi</taxon>
        <taxon>Dikarya</taxon>
        <taxon>Basidiomycota</taxon>
        <taxon>Agaricomycotina</taxon>
        <taxon>Agaricomycetes</taxon>
        <taxon>Polyporales</taxon>
        <taxon>Phanerochaetaceae</taxon>
        <taxon>Phlebiopsis</taxon>
    </lineage>
</organism>
<dbReference type="InterPro" id="IPR004841">
    <property type="entry name" value="AA-permease/SLC12A_dom"/>
</dbReference>
<dbReference type="PANTHER" id="PTHR43341:SF20">
    <property type="entry name" value="AAT FAMILY AMINO ACID TRANSPORTER"/>
    <property type="match status" value="1"/>
</dbReference>
<evidence type="ECO:0000313" key="10">
    <source>
        <dbReference type="Proteomes" id="UP000053257"/>
    </source>
</evidence>
<feature type="transmembrane region" description="Helical" evidence="7">
    <location>
        <begin position="277"/>
        <end position="296"/>
    </location>
</feature>
<evidence type="ECO:0000259" key="8">
    <source>
        <dbReference type="Pfam" id="PF00324"/>
    </source>
</evidence>
<evidence type="ECO:0000256" key="7">
    <source>
        <dbReference type="SAM" id="Phobius"/>
    </source>
</evidence>
<dbReference type="AlphaFoldDB" id="A0A0C3RSN8"/>
<evidence type="ECO:0000256" key="6">
    <source>
        <dbReference type="ARBA" id="ARBA00023136"/>
    </source>
</evidence>
<evidence type="ECO:0000256" key="5">
    <source>
        <dbReference type="ARBA" id="ARBA00022989"/>
    </source>
</evidence>
<dbReference type="Pfam" id="PF00324">
    <property type="entry name" value="AA_permease"/>
    <property type="match status" value="1"/>
</dbReference>
<keyword evidence="3 7" id="KW-0812">Transmembrane</keyword>
<evidence type="ECO:0000256" key="1">
    <source>
        <dbReference type="ARBA" id="ARBA00004141"/>
    </source>
</evidence>
<keyword evidence="2" id="KW-0813">Transport</keyword>
<evidence type="ECO:0000256" key="2">
    <source>
        <dbReference type="ARBA" id="ARBA00022448"/>
    </source>
</evidence>
<feature type="transmembrane region" description="Helical" evidence="7">
    <location>
        <begin position="482"/>
        <end position="500"/>
    </location>
</feature>
<comment type="subcellular location">
    <subcellularLocation>
        <location evidence="1">Membrane</location>
        <topology evidence="1">Multi-pass membrane protein</topology>
    </subcellularLocation>
</comment>
<keyword evidence="6 7" id="KW-0472">Membrane</keyword>
<feature type="transmembrane region" description="Helical" evidence="7">
    <location>
        <begin position="316"/>
        <end position="341"/>
    </location>
</feature>
<feature type="transmembrane region" description="Helical" evidence="7">
    <location>
        <begin position="403"/>
        <end position="428"/>
    </location>
</feature>
<feature type="transmembrane region" description="Helical" evidence="7">
    <location>
        <begin position="155"/>
        <end position="172"/>
    </location>
</feature>
<feature type="transmembrane region" description="Helical" evidence="7">
    <location>
        <begin position="181"/>
        <end position="201"/>
    </location>
</feature>
<dbReference type="Gene3D" id="1.20.1740.10">
    <property type="entry name" value="Amino acid/polyamine transporter I"/>
    <property type="match status" value="1"/>
</dbReference>
<protein>
    <recommendedName>
        <fullName evidence="8">Amino acid permease/ SLC12A domain-containing protein</fullName>
    </recommendedName>
</protein>
<feature type="transmembrane region" description="Helical" evidence="7">
    <location>
        <begin position="372"/>
        <end position="391"/>
    </location>
</feature>
<feature type="transmembrane region" description="Helical" evidence="7">
    <location>
        <begin position="237"/>
        <end position="257"/>
    </location>
</feature>
<dbReference type="PROSITE" id="PS00218">
    <property type="entry name" value="AMINO_ACID_PERMEASE_1"/>
    <property type="match status" value="1"/>
</dbReference>
<feature type="transmembrane region" description="Helical" evidence="7">
    <location>
        <begin position="46"/>
        <end position="67"/>
    </location>
</feature>
<keyword evidence="5 7" id="KW-1133">Transmembrane helix</keyword>
<dbReference type="PANTHER" id="PTHR43341">
    <property type="entry name" value="AMINO ACID PERMEASE"/>
    <property type="match status" value="1"/>
</dbReference>
<evidence type="ECO:0000256" key="3">
    <source>
        <dbReference type="ARBA" id="ARBA00022692"/>
    </source>
</evidence>
<dbReference type="InterPro" id="IPR004840">
    <property type="entry name" value="Amino_acid_permease_CS"/>
</dbReference>
<sequence>MASKESKNLSNEKVHEVVDASDSEANYDHSAPQGEALKRTMKNRHIAMISIGGVIGTGLFLGTATALHNGGPVGLLLGYAAIGSICFAVMVSLGEMISYLPVPGGHITMAERFVDSAWSFTLGWNYWYNWTIILPAELSAGAVLIGFWTQKVNDAAWITIFLVVVIVINMFGARAYGEAEFIFASIKVITITGLIILGIVLDLGGGPSHDRLGFRYWKHPGPFNQFNGISGSEGRFLGWWAVMTQAAFSFIGTEIVAIAAGEVRNPRRNIPKAIRRVYVRILLFYIGGVTIIGLLVPYNHPDLDLSSTAAGSPFVIAIKTAGIKGLPSVINAALLTSAWSAASSDMYTSSRALYGLAVNGNAPRIFARTNRWGLPWVSVSFSAAFGLLAYMAVSSGAGRVFGWFANMTSVAGLMSWFGISVTYVRFYAGMKAQGIDRRTLPFRAPLQPYLGWYGVVSTIIICFFSGWSVFLKGKWASDTFVTNYLPLALFPILYFGARFWRRSRFIDAADMDFKSGLAEVEAASYEEPPPNNWVEKVWAWLM</sequence>
<reference evidence="9 10" key="1">
    <citation type="journal article" date="2014" name="PLoS Genet.">
        <title>Analysis of the Phlebiopsis gigantea genome, transcriptome and secretome provides insight into its pioneer colonization strategies of wood.</title>
        <authorList>
            <person name="Hori C."/>
            <person name="Ishida T."/>
            <person name="Igarashi K."/>
            <person name="Samejima M."/>
            <person name="Suzuki H."/>
            <person name="Master E."/>
            <person name="Ferreira P."/>
            <person name="Ruiz-Duenas F.J."/>
            <person name="Held B."/>
            <person name="Canessa P."/>
            <person name="Larrondo L.F."/>
            <person name="Schmoll M."/>
            <person name="Druzhinina I.S."/>
            <person name="Kubicek C.P."/>
            <person name="Gaskell J.A."/>
            <person name="Kersten P."/>
            <person name="St John F."/>
            <person name="Glasner J."/>
            <person name="Sabat G."/>
            <person name="Splinter BonDurant S."/>
            <person name="Syed K."/>
            <person name="Yadav J."/>
            <person name="Mgbeahuruike A.C."/>
            <person name="Kovalchuk A."/>
            <person name="Asiegbu F.O."/>
            <person name="Lackner G."/>
            <person name="Hoffmeister D."/>
            <person name="Rencoret J."/>
            <person name="Gutierrez A."/>
            <person name="Sun H."/>
            <person name="Lindquist E."/>
            <person name="Barry K."/>
            <person name="Riley R."/>
            <person name="Grigoriev I.V."/>
            <person name="Henrissat B."/>
            <person name="Kues U."/>
            <person name="Berka R.M."/>
            <person name="Martinez A.T."/>
            <person name="Covert S.F."/>
            <person name="Blanchette R.A."/>
            <person name="Cullen D."/>
        </authorList>
    </citation>
    <scope>NUCLEOTIDE SEQUENCE [LARGE SCALE GENOMIC DNA]</scope>
    <source>
        <strain evidence="9 10">11061_1 CR5-6</strain>
    </source>
</reference>
<evidence type="ECO:0000313" key="9">
    <source>
        <dbReference type="EMBL" id="KIP03446.1"/>
    </source>
</evidence>
<dbReference type="GO" id="GO:0016020">
    <property type="term" value="C:membrane"/>
    <property type="evidence" value="ECO:0007669"/>
    <property type="project" value="UniProtKB-SubCell"/>
</dbReference>
<dbReference type="FunFam" id="1.20.1740.10:FF:000006">
    <property type="entry name" value="General amino acid permease"/>
    <property type="match status" value="1"/>
</dbReference>
<keyword evidence="10" id="KW-1185">Reference proteome</keyword>
<evidence type="ECO:0000256" key="4">
    <source>
        <dbReference type="ARBA" id="ARBA00022970"/>
    </source>
</evidence>
<dbReference type="STRING" id="745531.A0A0C3RSN8"/>
<dbReference type="PIRSF" id="PIRSF006060">
    <property type="entry name" value="AA_transporter"/>
    <property type="match status" value="1"/>
</dbReference>
<dbReference type="InterPro" id="IPR050524">
    <property type="entry name" value="APC_YAT"/>
</dbReference>
<feature type="transmembrane region" description="Helical" evidence="7">
    <location>
        <begin position="127"/>
        <end position="149"/>
    </location>
</feature>
<dbReference type="EMBL" id="KN840615">
    <property type="protein sequence ID" value="KIP03446.1"/>
    <property type="molecule type" value="Genomic_DNA"/>
</dbReference>
<feature type="transmembrane region" description="Helical" evidence="7">
    <location>
        <begin position="73"/>
        <end position="93"/>
    </location>
</feature>
<gene>
    <name evidence="9" type="ORF">PHLGIDRAFT_94764</name>
</gene>
<accession>A0A0C3RSN8</accession>
<name>A0A0C3RSN8_PHLG1</name>
<dbReference type="HOGENOM" id="CLU_007946_12_1_1"/>
<dbReference type="OrthoDB" id="10062876at2759"/>
<proteinExistence type="predicted"/>
<feature type="domain" description="Amino acid permease/ SLC12A" evidence="8">
    <location>
        <begin position="45"/>
        <end position="505"/>
    </location>
</feature>
<keyword evidence="4" id="KW-0029">Amino-acid transport</keyword>